<keyword evidence="5 7" id="KW-1133">Transmembrane helix</keyword>
<dbReference type="PANTHER" id="PTHR33406:SF11">
    <property type="entry name" value="MEMBRANE PROTEIN SCO6666-RELATED"/>
    <property type="match status" value="1"/>
</dbReference>
<feature type="transmembrane region" description="Helical" evidence="7">
    <location>
        <begin position="202"/>
        <end position="221"/>
    </location>
</feature>
<proteinExistence type="inferred from homology"/>
<keyword evidence="3" id="KW-1003">Cell membrane</keyword>
<reference evidence="9 10" key="2">
    <citation type="journal article" date="2020" name="Microbiol. Resour. Announc.">
        <title>Antarctic desert soil bacteria exhibit high novel natural product potential, evaluated through long-read genome sequencing and comparative genomics.</title>
        <authorList>
            <person name="Benaud N."/>
            <person name="Edwards R.J."/>
            <person name="Amos T.G."/>
            <person name="D'Agostino P.M."/>
            <person name="Gutierrez-Chavez C."/>
            <person name="Montgomery K."/>
            <person name="Nicetic I."/>
            <person name="Ferrari B.C."/>
        </authorList>
    </citation>
    <scope>NUCLEOTIDE SEQUENCE [LARGE SCALE GENOMIC DNA]</scope>
    <source>
        <strain evidence="9 10">SPB151</strain>
    </source>
</reference>
<keyword evidence="4 7" id="KW-0812">Transmembrane</keyword>
<dbReference type="GO" id="GO:0005886">
    <property type="term" value="C:plasma membrane"/>
    <property type="evidence" value="ECO:0007669"/>
    <property type="project" value="UniProtKB-SubCell"/>
</dbReference>
<evidence type="ECO:0000256" key="5">
    <source>
        <dbReference type="ARBA" id="ARBA00022989"/>
    </source>
</evidence>
<dbReference type="InterPro" id="IPR000731">
    <property type="entry name" value="SSD"/>
</dbReference>
<dbReference type="PANTHER" id="PTHR33406">
    <property type="entry name" value="MEMBRANE PROTEIN MJ1562-RELATED"/>
    <property type="match status" value="1"/>
</dbReference>
<feature type="transmembrane region" description="Helical" evidence="7">
    <location>
        <begin position="574"/>
        <end position="594"/>
    </location>
</feature>
<accession>A0A7G6X9A5</accession>
<dbReference type="KEGG" id="kqi:F1D05_07955"/>
<dbReference type="InterPro" id="IPR004869">
    <property type="entry name" value="MMPL_dom"/>
</dbReference>
<evidence type="ECO:0000256" key="4">
    <source>
        <dbReference type="ARBA" id="ARBA00022692"/>
    </source>
</evidence>
<feature type="transmembrane region" description="Helical" evidence="7">
    <location>
        <begin position="511"/>
        <end position="530"/>
    </location>
</feature>
<dbReference type="SUPFAM" id="SSF82866">
    <property type="entry name" value="Multidrug efflux transporter AcrB transmembrane domain"/>
    <property type="match status" value="2"/>
</dbReference>
<feature type="transmembrane region" description="Helical" evidence="7">
    <location>
        <begin position="651"/>
        <end position="671"/>
    </location>
</feature>
<feature type="transmembrane region" description="Helical" evidence="7">
    <location>
        <begin position="227"/>
        <end position="247"/>
    </location>
</feature>
<evidence type="ECO:0000259" key="8">
    <source>
        <dbReference type="PROSITE" id="PS50156"/>
    </source>
</evidence>
<reference evidence="10" key="1">
    <citation type="submission" date="2019-09" db="EMBL/GenBank/DDBJ databases">
        <title>Antimicrobial potential of Antarctic Bacteria.</title>
        <authorList>
            <person name="Benaud N."/>
            <person name="Edwards R.J."/>
            <person name="Ferrari B.C."/>
        </authorList>
    </citation>
    <scope>NUCLEOTIDE SEQUENCE [LARGE SCALE GENOMIC DNA]</scope>
    <source>
        <strain evidence="10">SPB151</strain>
    </source>
</reference>
<keyword evidence="10" id="KW-1185">Reference proteome</keyword>
<gene>
    <name evidence="9" type="ORF">F1D05_07955</name>
</gene>
<sequence>MSNALYKLGRYAARRPWTVIGTWLVVALLVVAAASAFGQKLEDSMGAPGLDSQRATDLLARSNQAGLTAQVVVTPTDRSTTFLNSAEARAALSKVQVAATQLPKVLTATDPAAAISPDGRVAVIRIQYPVQNQLAPSDLENLKEFAAKTQSSQLQLELGGDLFFAFEQPGTGVGEALGLVVAVVILLVTFGSLIAMGLPIGLALFGLALGVSSMSLLTYLIDVPSWAPVIGSMVGLGVGIDYALFLVTRHREYLSQGLTVEESAGRAVATAGQAVVFAGGTVVIAILGLAVAGVPFMTAGGIAVSIIVLIMVVASITLLPAFLGLAGSWINRLAVRRVEVRTAGWQRWARHVSRHAVAYLVGGTVALLAVAAPVLALRVGTPDEGALPESRTERRAYDLVAKGFGPGINGPLVIAVDISKDASVVQPLVDAVKADKGIAAAAPAEVNTTAGLATLVAFPTTGPQDSATLETVKRLRTDVFPSVLRGSVATAHVGGQTASFADVGARVNDRLPYFVGAVILLSVLLLTLVFRSIVVPLKAAALNLLSIGASFGVMVMVFQWGWGADLIGLESTVPIVPFIPMFMFAILFGLSMDYEVFLLSRVREEYLVTGDSDASVVHGIATTGRLITSAALIMVAVFLGFVMSNDPSAKMFGLGLAVAIFIDATVVRMILVPAAMKLLGHANWWLPRRLARLLPVVDGLGEGTTESALSGYEDAVEVQPVGHQV</sequence>
<feature type="transmembrane region" description="Helical" evidence="7">
    <location>
        <begin position="176"/>
        <end position="195"/>
    </location>
</feature>
<dbReference type="Pfam" id="PF03176">
    <property type="entry name" value="MMPL"/>
    <property type="match status" value="2"/>
</dbReference>
<feature type="domain" description="SSD" evidence="8">
    <location>
        <begin position="178"/>
        <end position="325"/>
    </location>
</feature>
<dbReference type="Gene3D" id="1.20.1640.10">
    <property type="entry name" value="Multidrug efflux transporter AcrB transmembrane domain"/>
    <property type="match status" value="2"/>
</dbReference>
<evidence type="ECO:0000313" key="10">
    <source>
        <dbReference type="Proteomes" id="UP000515563"/>
    </source>
</evidence>
<dbReference type="Proteomes" id="UP000515563">
    <property type="component" value="Chromosome"/>
</dbReference>
<comment type="similarity">
    <text evidence="2">Belongs to the resistance-nodulation-cell division (RND) (TC 2.A.6) family. MmpL subfamily.</text>
</comment>
<dbReference type="EMBL" id="CP043661">
    <property type="protein sequence ID" value="QNE22820.1"/>
    <property type="molecule type" value="Genomic_DNA"/>
</dbReference>
<evidence type="ECO:0000313" key="9">
    <source>
        <dbReference type="EMBL" id="QNE22820.1"/>
    </source>
</evidence>
<evidence type="ECO:0000256" key="2">
    <source>
        <dbReference type="ARBA" id="ARBA00010157"/>
    </source>
</evidence>
<feature type="transmembrane region" description="Helical" evidence="7">
    <location>
        <begin position="626"/>
        <end position="645"/>
    </location>
</feature>
<dbReference type="RefSeq" id="WP_185446680.1">
    <property type="nucleotide sequence ID" value="NZ_CP043661.1"/>
</dbReference>
<feature type="transmembrane region" description="Helical" evidence="7">
    <location>
        <begin position="268"/>
        <end position="296"/>
    </location>
</feature>
<evidence type="ECO:0000256" key="6">
    <source>
        <dbReference type="ARBA" id="ARBA00023136"/>
    </source>
</evidence>
<keyword evidence="6 7" id="KW-0472">Membrane</keyword>
<dbReference type="AlphaFoldDB" id="A0A7G6X9A5"/>
<dbReference type="InterPro" id="IPR050545">
    <property type="entry name" value="Mycobact_MmpL"/>
</dbReference>
<evidence type="ECO:0000256" key="1">
    <source>
        <dbReference type="ARBA" id="ARBA00004651"/>
    </source>
</evidence>
<name>A0A7G6X9A5_9ACTN</name>
<feature type="transmembrane region" description="Helical" evidence="7">
    <location>
        <begin position="356"/>
        <end position="377"/>
    </location>
</feature>
<protein>
    <submittedName>
        <fullName evidence="9">MMPL family transporter</fullName>
    </submittedName>
</protein>
<evidence type="ECO:0000256" key="3">
    <source>
        <dbReference type="ARBA" id="ARBA00022475"/>
    </source>
</evidence>
<feature type="transmembrane region" description="Helical" evidence="7">
    <location>
        <begin position="542"/>
        <end position="562"/>
    </location>
</feature>
<organism evidence="9 10">
    <name type="scientific">Kribbella qitaiheensis</name>
    <dbReference type="NCBI Taxonomy" id="1544730"/>
    <lineage>
        <taxon>Bacteria</taxon>
        <taxon>Bacillati</taxon>
        <taxon>Actinomycetota</taxon>
        <taxon>Actinomycetes</taxon>
        <taxon>Propionibacteriales</taxon>
        <taxon>Kribbellaceae</taxon>
        <taxon>Kribbella</taxon>
    </lineage>
</organism>
<dbReference type="PROSITE" id="PS50156">
    <property type="entry name" value="SSD"/>
    <property type="match status" value="1"/>
</dbReference>
<evidence type="ECO:0000256" key="7">
    <source>
        <dbReference type="SAM" id="Phobius"/>
    </source>
</evidence>
<feature type="transmembrane region" description="Helical" evidence="7">
    <location>
        <begin position="302"/>
        <end position="327"/>
    </location>
</feature>
<comment type="subcellular location">
    <subcellularLocation>
        <location evidence="1">Cell membrane</location>
        <topology evidence="1">Multi-pass membrane protein</topology>
    </subcellularLocation>
</comment>